<dbReference type="GeneID" id="25319904"/>
<dbReference type="Gene3D" id="2.130.10.10">
    <property type="entry name" value="YVTN repeat-like/Quinoprotein amine dehydrogenase"/>
    <property type="match status" value="1"/>
</dbReference>
<dbReference type="InterPro" id="IPR019417">
    <property type="entry name" value="DUF2415"/>
</dbReference>
<evidence type="ECO:0000256" key="1">
    <source>
        <dbReference type="SAM" id="MobiDB-lite"/>
    </source>
</evidence>
<feature type="region of interest" description="Disordered" evidence="1">
    <location>
        <begin position="541"/>
        <end position="632"/>
    </location>
</feature>
<evidence type="ECO:0000313" key="3">
    <source>
        <dbReference type="EMBL" id="KKA18413.1"/>
    </source>
</evidence>
<dbReference type="SUPFAM" id="SSF50978">
    <property type="entry name" value="WD40 repeat-like"/>
    <property type="match status" value="1"/>
</dbReference>
<feature type="compositionally biased region" description="Polar residues" evidence="1">
    <location>
        <begin position="541"/>
        <end position="560"/>
    </location>
</feature>
<dbReference type="Proteomes" id="UP000053958">
    <property type="component" value="Unassembled WGS sequence"/>
</dbReference>
<dbReference type="AlphaFoldDB" id="A0A0F4YLD5"/>
<dbReference type="InterPro" id="IPR015943">
    <property type="entry name" value="WD40/YVTN_repeat-like_dom_sf"/>
</dbReference>
<dbReference type="EMBL" id="LASV01000458">
    <property type="protein sequence ID" value="KKA18413.1"/>
    <property type="molecule type" value="Genomic_DNA"/>
</dbReference>
<feature type="compositionally biased region" description="Basic residues" evidence="1">
    <location>
        <begin position="602"/>
        <end position="614"/>
    </location>
</feature>
<feature type="compositionally biased region" description="Polar residues" evidence="1">
    <location>
        <begin position="107"/>
        <end position="121"/>
    </location>
</feature>
<dbReference type="STRING" id="1408163.A0A0F4YLD5"/>
<name>A0A0F4YLD5_RASE3</name>
<dbReference type="InterPro" id="IPR036322">
    <property type="entry name" value="WD40_repeat_dom_sf"/>
</dbReference>
<evidence type="ECO:0000259" key="2">
    <source>
        <dbReference type="Pfam" id="PF10313"/>
    </source>
</evidence>
<keyword evidence="4" id="KW-1185">Reference proteome</keyword>
<sequence>MLCHHQLRHYISTADPDRIYVVAHKVIHCIHISSQKWDTVAKIPFEPRCLAAGYGWIVIGGPDNGECAFVRLPDQTPPPHASSSSHEADVDAALPIDLESSARAPSAGTSTEQTRSGSTPGRAQPAEVEIKKFGGSIVNSVTIHRFPGDGERIAHEDVVLLSNNDKTVKVYSLTRSKLLEVLRHPAAMNYAIISPDSKVLAAVGDENFAYFYGITRDESAAVEHGDGGARLTGWKWTLLRSIELQLSTGFDDGSCFTVAFSPSSHLCAVGSQSGIITIFDMETIRRSRDERQDQDPKLCMFRSSRPDSDAGAVRSMAFSSDPWDLLVWVEDTGRAGIADVRQAFSRRQILNLDRNDPELQKVEMSFSALPEGTRSQLEELATSSSEDMGTIQQTMLDLLDRSSSAGQNAGASENQLLRESLVQDLTDRERQIIEFLNTARWTSRQEEGTDNNLPRTIVHIRPGGVQSTLSYDVTPRTGDALHELFRENYLGRVSASERGLNPRRQGAIVLSPANTGSNNQNPEEGNSTGADVHLLLRWTTSPSDMQSSENASRANGPGTSSEDDIDTGEPGTNSHLALGRATALIDTSFPSPDATSSETRQRSQRSRSIPRRSPRPIGTTEGMHEARTTNSELRASVAAERLRRQRLAANEVNRPTDWEQLYRRQLMTFYQIRSPRWIRSILNDLSDRNLAHLHHDQDPVQDPAATAGIGWGADGRTLYIATVEGIFEYQLNIQDRMTFPILACR</sequence>
<proteinExistence type="predicted"/>
<protein>
    <recommendedName>
        <fullName evidence="2">DUF2415 domain-containing protein</fullName>
    </recommendedName>
</protein>
<dbReference type="SMART" id="SM00320">
    <property type="entry name" value="WD40"/>
    <property type="match status" value="2"/>
</dbReference>
<dbReference type="Pfam" id="PF10313">
    <property type="entry name" value="DUF2415"/>
    <property type="match status" value="1"/>
</dbReference>
<reference evidence="3 4" key="1">
    <citation type="submission" date="2015-04" db="EMBL/GenBank/DDBJ databases">
        <authorList>
            <person name="Heijne W.H."/>
            <person name="Fedorova N.D."/>
            <person name="Nierman W.C."/>
            <person name="Vollebregt A.W."/>
            <person name="Zhao Z."/>
            <person name="Wu L."/>
            <person name="Kumar M."/>
            <person name="Stam H."/>
            <person name="van den Berg M.A."/>
            <person name="Pel H.J."/>
        </authorList>
    </citation>
    <scope>NUCLEOTIDE SEQUENCE [LARGE SCALE GENOMIC DNA]</scope>
    <source>
        <strain evidence="3 4">CBS 393.64</strain>
    </source>
</reference>
<accession>A0A0F4YLD5</accession>
<dbReference type="PANTHER" id="PTHR43991:SF9">
    <property type="entry name" value="DUF2415 DOMAIN-CONTAINING PROTEIN"/>
    <property type="match status" value="1"/>
</dbReference>
<evidence type="ECO:0000313" key="4">
    <source>
        <dbReference type="Proteomes" id="UP000053958"/>
    </source>
</evidence>
<dbReference type="OrthoDB" id="418169at2759"/>
<feature type="region of interest" description="Disordered" evidence="1">
    <location>
        <begin position="101"/>
        <end position="124"/>
    </location>
</feature>
<feature type="compositionally biased region" description="Polar residues" evidence="1">
    <location>
        <begin position="588"/>
        <end position="598"/>
    </location>
</feature>
<organism evidence="3 4">
    <name type="scientific">Rasamsonia emersonii (strain ATCC 16479 / CBS 393.64 / IMI 116815)</name>
    <dbReference type="NCBI Taxonomy" id="1408163"/>
    <lineage>
        <taxon>Eukaryota</taxon>
        <taxon>Fungi</taxon>
        <taxon>Dikarya</taxon>
        <taxon>Ascomycota</taxon>
        <taxon>Pezizomycotina</taxon>
        <taxon>Eurotiomycetes</taxon>
        <taxon>Eurotiomycetidae</taxon>
        <taxon>Eurotiales</taxon>
        <taxon>Trichocomaceae</taxon>
        <taxon>Rasamsonia</taxon>
    </lineage>
</organism>
<comment type="caution">
    <text evidence="3">The sequence shown here is derived from an EMBL/GenBank/DDBJ whole genome shotgun (WGS) entry which is preliminary data.</text>
</comment>
<dbReference type="InterPro" id="IPR001680">
    <property type="entry name" value="WD40_rpt"/>
</dbReference>
<feature type="domain" description="DUF2415" evidence="2">
    <location>
        <begin position="311"/>
        <end position="350"/>
    </location>
</feature>
<dbReference type="PANTHER" id="PTHR43991">
    <property type="entry name" value="WD REPEAT PROTEIN (AFU_ORTHOLOGUE AFUA_8G05640)-RELATED"/>
    <property type="match status" value="1"/>
</dbReference>
<gene>
    <name evidence="3" type="ORF">T310_7634</name>
</gene>
<dbReference type="RefSeq" id="XP_013325025.1">
    <property type="nucleotide sequence ID" value="XM_013469571.1"/>
</dbReference>